<dbReference type="InterPro" id="IPR002885">
    <property type="entry name" value="PPR_rpt"/>
</dbReference>
<organism evidence="4 5">
    <name type="scientific">Vanilla planifolia</name>
    <name type="common">Vanilla</name>
    <dbReference type="NCBI Taxonomy" id="51239"/>
    <lineage>
        <taxon>Eukaryota</taxon>
        <taxon>Viridiplantae</taxon>
        <taxon>Streptophyta</taxon>
        <taxon>Embryophyta</taxon>
        <taxon>Tracheophyta</taxon>
        <taxon>Spermatophyta</taxon>
        <taxon>Magnoliopsida</taxon>
        <taxon>Liliopsida</taxon>
        <taxon>Asparagales</taxon>
        <taxon>Orchidaceae</taxon>
        <taxon>Vanilloideae</taxon>
        <taxon>Vanilleae</taxon>
        <taxon>Vanilla</taxon>
    </lineage>
</organism>
<sequence>MFCLHNLRKLCAAIDAFAATCIAACISKSRTKTDIVMFADASTQHPDNFPTISSCKAGVLKNREKQVDHLASISSSQVKNSQCEPALVQIKAERDPEKLFLLFNKNAENRLVVENRYVFEDTISRLVGAHRFDLVEDLLEHQKKLRQGRREGFIVRVIMLYGRAKMPDHALRTFEQMDLIGCRRTIKSFNATLKVLSENMKFEEAQMLFNEGVSKFGIELDQISYNIIIKVLCDMGSLDKAYLVMVEMEKKGQKPDVVTYTSLISAFYKHGRQEIGDGLWNFMLLKGCSPNLATFNVRIQFLINRRRGWQANDFARKMASTGIKPDELTYNLIIKGFCIMGELDMAKRIFFSMHGRGCMPNHRIYQTMIHYLCKGGEFDMAFRFCKDSMKKNWFPNIDTTQSLLKGLLKNSKDRSAREIVKLVKNKQPSYSVEELKAFQNILFNGEFSKM</sequence>
<dbReference type="PANTHER" id="PTHR47939">
    <property type="entry name" value="MEMBRANE-ASSOCIATED SALT-INDUCIBLE PROTEIN-LIKE"/>
    <property type="match status" value="1"/>
</dbReference>
<dbReference type="Gene3D" id="1.25.40.10">
    <property type="entry name" value="Tetratricopeptide repeat domain"/>
    <property type="match status" value="3"/>
</dbReference>
<evidence type="ECO:0000313" key="5">
    <source>
        <dbReference type="Proteomes" id="UP000639772"/>
    </source>
</evidence>
<keyword evidence="2" id="KW-0677">Repeat</keyword>
<accession>A0A835Q5R5</accession>
<name>A0A835Q5R5_VANPL</name>
<dbReference type="Pfam" id="PF01535">
    <property type="entry name" value="PPR"/>
    <property type="match status" value="1"/>
</dbReference>
<comment type="similarity">
    <text evidence="1">Belongs to the PPR family. P subfamily.</text>
</comment>
<dbReference type="Proteomes" id="UP000639772">
    <property type="component" value="Chromosome 11"/>
</dbReference>
<evidence type="ECO:0008006" key="6">
    <source>
        <dbReference type="Google" id="ProtNLM"/>
    </source>
</evidence>
<dbReference type="InterPro" id="IPR011990">
    <property type="entry name" value="TPR-like_helical_dom_sf"/>
</dbReference>
<dbReference type="PROSITE" id="PS51375">
    <property type="entry name" value="PPR"/>
    <property type="match status" value="4"/>
</dbReference>
<dbReference type="EMBL" id="JADCNM010000011">
    <property type="protein sequence ID" value="KAG0461847.1"/>
    <property type="molecule type" value="Genomic_DNA"/>
</dbReference>
<evidence type="ECO:0000256" key="2">
    <source>
        <dbReference type="ARBA" id="ARBA00022737"/>
    </source>
</evidence>
<feature type="repeat" description="PPR" evidence="3">
    <location>
        <begin position="221"/>
        <end position="255"/>
    </location>
</feature>
<evidence type="ECO:0000313" key="4">
    <source>
        <dbReference type="EMBL" id="KAG0461847.1"/>
    </source>
</evidence>
<evidence type="ECO:0000256" key="3">
    <source>
        <dbReference type="PROSITE-ProRule" id="PRU00708"/>
    </source>
</evidence>
<dbReference type="NCBIfam" id="TIGR00756">
    <property type="entry name" value="PPR"/>
    <property type="match status" value="4"/>
</dbReference>
<dbReference type="PANTHER" id="PTHR47939:SF7">
    <property type="entry name" value="REPEAT-CONTAINING PROTEIN, PUTATIVE-RELATED"/>
    <property type="match status" value="1"/>
</dbReference>
<dbReference type="OrthoDB" id="185373at2759"/>
<evidence type="ECO:0000256" key="1">
    <source>
        <dbReference type="ARBA" id="ARBA00007626"/>
    </source>
</evidence>
<protein>
    <recommendedName>
        <fullName evidence="6">Pentatricopeptide repeat-containing protein</fullName>
    </recommendedName>
</protein>
<comment type="caution">
    <text evidence="4">The sequence shown here is derived from an EMBL/GenBank/DDBJ whole genome shotgun (WGS) entry which is preliminary data.</text>
</comment>
<dbReference type="Pfam" id="PF13041">
    <property type="entry name" value="PPR_2"/>
    <property type="match status" value="3"/>
</dbReference>
<dbReference type="AlphaFoldDB" id="A0A835Q5R5"/>
<gene>
    <name evidence="4" type="ORF">HPP92_020323</name>
</gene>
<reference evidence="4 5" key="1">
    <citation type="journal article" date="2020" name="Nat. Food">
        <title>A phased Vanilla planifolia genome enables genetic improvement of flavour and production.</title>
        <authorList>
            <person name="Hasing T."/>
            <person name="Tang H."/>
            <person name="Brym M."/>
            <person name="Khazi F."/>
            <person name="Huang T."/>
            <person name="Chambers A.H."/>
        </authorList>
    </citation>
    <scope>NUCLEOTIDE SEQUENCE [LARGE SCALE GENOMIC DNA]</scope>
    <source>
        <tissue evidence="4">Leaf</tissue>
    </source>
</reference>
<dbReference type="InterPro" id="IPR050667">
    <property type="entry name" value="PPR-containing_protein"/>
</dbReference>
<feature type="repeat" description="PPR" evidence="3">
    <location>
        <begin position="361"/>
        <end position="395"/>
    </location>
</feature>
<feature type="repeat" description="PPR" evidence="3">
    <location>
        <begin position="256"/>
        <end position="290"/>
    </location>
</feature>
<feature type="repeat" description="PPR" evidence="3">
    <location>
        <begin position="326"/>
        <end position="360"/>
    </location>
</feature>
<proteinExistence type="inferred from homology"/>